<keyword evidence="1" id="KW-0175">Coiled coil</keyword>
<dbReference type="Proteomes" id="UP000682733">
    <property type="component" value="Unassembled WGS sequence"/>
</dbReference>
<protein>
    <submittedName>
        <fullName evidence="2">Uncharacterized protein</fullName>
    </submittedName>
</protein>
<name>A0A8S2X1T7_9BILA</name>
<accession>A0A8S2X1T7</accession>
<evidence type="ECO:0000313" key="3">
    <source>
        <dbReference type="Proteomes" id="UP000682733"/>
    </source>
</evidence>
<dbReference type="AlphaFoldDB" id="A0A8S2X1T7"/>
<gene>
    <name evidence="2" type="ORF">TMI583_LOCUS46818</name>
</gene>
<dbReference type="EMBL" id="CAJOBA010088470">
    <property type="protein sequence ID" value="CAF4473695.1"/>
    <property type="molecule type" value="Genomic_DNA"/>
</dbReference>
<evidence type="ECO:0000256" key="1">
    <source>
        <dbReference type="SAM" id="Coils"/>
    </source>
</evidence>
<comment type="caution">
    <text evidence="2">The sequence shown here is derived from an EMBL/GenBank/DDBJ whole genome shotgun (WGS) entry which is preliminary data.</text>
</comment>
<proteinExistence type="predicted"/>
<feature type="coiled-coil region" evidence="1">
    <location>
        <begin position="55"/>
        <end position="201"/>
    </location>
</feature>
<reference evidence="2" key="1">
    <citation type="submission" date="2021-02" db="EMBL/GenBank/DDBJ databases">
        <authorList>
            <person name="Nowell W R."/>
        </authorList>
    </citation>
    <scope>NUCLEOTIDE SEQUENCE</scope>
</reference>
<evidence type="ECO:0000313" key="2">
    <source>
        <dbReference type="EMBL" id="CAF4473695.1"/>
    </source>
</evidence>
<feature type="non-terminal residue" evidence="2">
    <location>
        <position position="209"/>
    </location>
</feature>
<sequence>IIKPAIFQSEISRITDDFIPPKDIVSINSSLINSQKISPINDILKQSTNDDRDINHVSNNKIDELQTSLNNTNKEVISTDLVKVVHSKQEMISQLEQKLGETEQKYQHLVVQFKQGDLQLKYENERKENLLLRGKLVELEGKLFDSDRRSQILSELKLEVDQMQQVFDNLEKENNQLNEQLLKLKDDHSTLEEDYKTAQMKLSLANKQV</sequence>
<feature type="non-terminal residue" evidence="2">
    <location>
        <position position="1"/>
    </location>
</feature>
<organism evidence="2 3">
    <name type="scientific">Didymodactylos carnosus</name>
    <dbReference type="NCBI Taxonomy" id="1234261"/>
    <lineage>
        <taxon>Eukaryota</taxon>
        <taxon>Metazoa</taxon>
        <taxon>Spiralia</taxon>
        <taxon>Gnathifera</taxon>
        <taxon>Rotifera</taxon>
        <taxon>Eurotatoria</taxon>
        <taxon>Bdelloidea</taxon>
        <taxon>Philodinida</taxon>
        <taxon>Philodinidae</taxon>
        <taxon>Didymodactylos</taxon>
    </lineage>
</organism>